<keyword evidence="9 10" id="KW-0998">Cell outer membrane</keyword>
<feature type="domain" description="TonB-dependent receptor-like beta-barrel" evidence="13">
    <location>
        <begin position="206"/>
        <end position="620"/>
    </location>
</feature>
<evidence type="ECO:0000256" key="10">
    <source>
        <dbReference type="PROSITE-ProRule" id="PRU01360"/>
    </source>
</evidence>
<proteinExistence type="inferred from homology"/>
<keyword evidence="7 11" id="KW-0798">TonB box</keyword>
<keyword evidence="4 10" id="KW-0812">Transmembrane</keyword>
<dbReference type="InterPro" id="IPR039426">
    <property type="entry name" value="TonB-dep_rcpt-like"/>
</dbReference>
<evidence type="ECO:0000256" key="9">
    <source>
        <dbReference type="ARBA" id="ARBA00023237"/>
    </source>
</evidence>
<keyword evidence="3 10" id="KW-1134">Transmembrane beta strand</keyword>
<evidence type="ECO:0000313" key="15">
    <source>
        <dbReference type="EMBL" id="MBH0239880.1"/>
    </source>
</evidence>
<dbReference type="GO" id="GO:0006811">
    <property type="term" value="P:monoatomic ion transport"/>
    <property type="evidence" value="ECO:0007669"/>
    <property type="project" value="UniProtKB-KW"/>
</dbReference>
<name>A0A931I437_9HYPH</name>
<dbReference type="InterPro" id="IPR036942">
    <property type="entry name" value="Beta-barrel_TonB_sf"/>
</dbReference>
<comment type="similarity">
    <text evidence="10 11">Belongs to the TonB-dependent receptor family.</text>
</comment>
<evidence type="ECO:0000256" key="3">
    <source>
        <dbReference type="ARBA" id="ARBA00022452"/>
    </source>
</evidence>
<evidence type="ECO:0000313" key="16">
    <source>
        <dbReference type="Proteomes" id="UP000631694"/>
    </source>
</evidence>
<keyword evidence="5 12" id="KW-0732">Signal</keyword>
<evidence type="ECO:0000256" key="12">
    <source>
        <dbReference type="SAM" id="SignalP"/>
    </source>
</evidence>
<dbReference type="InterPro" id="IPR000531">
    <property type="entry name" value="Beta-barrel_TonB"/>
</dbReference>
<keyword evidence="15" id="KW-0675">Receptor</keyword>
<evidence type="ECO:0000256" key="8">
    <source>
        <dbReference type="ARBA" id="ARBA00023136"/>
    </source>
</evidence>
<dbReference type="EMBL" id="JADZLT010000056">
    <property type="protein sequence ID" value="MBH0239880.1"/>
    <property type="molecule type" value="Genomic_DNA"/>
</dbReference>
<evidence type="ECO:0000256" key="11">
    <source>
        <dbReference type="RuleBase" id="RU003357"/>
    </source>
</evidence>
<comment type="caution">
    <text evidence="15">The sequence shown here is derived from an EMBL/GenBank/DDBJ whole genome shotgun (WGS) entry which is preliminary data.</text>
</comment>
<feature type="signal peptide" evidence="12">
    <location>
        <begin position="1"/>
        <end position="30"/>
    </location>
</feature>
<dbReference type="GO" id="GO:0009279">
    <property type="term" value="C:cell outer membrane"/>
    <property type="evidence" value="ECO:0007669"/>
    <property type="project" value="UniProtKB-SubCell"/>
</dbReference>
<evidence type="ECO:0000259" key="13">
    <source>
        <dbReference type="Pfam" id="PF00593"/>
    </source>
</evidence>
<dbReference type="Gene3D" id="2.170.130.10">
    <property type="entry name" value="TonB-dependent receptor, plug domain"/>
    <property type="match status" value="1"/>
</dbReference>
<evidence type="ECO:0000256" key="1">
    <source>
        <dbReference type="ARBA" id="ARBA00004571"/>
    </source>
</evidence>
<dbReference type="InterPro" id="IPR037066">
    <property type="entry name" value="Plug_dom_sf"/>
</dbReference>
<feature type="domain" description="TonB-dependent receptor plug" evidence="14">
    <location>
        <begin position="58"/>
        <end position="165"/>
    </location>
</feature>
<dbReference type="Pfam" id="PF00593">
    <property type="entry name" value="TonB_dep_Rec_b-barrel"/>
    <property type="match status" value="1"/>
</dbReference>
<keyword evidence="6" id="KW-0406">Ion transport</keyword>
<keyword evidence="8 10" id="KW-0472">Membrane</keyword>
<reference evidence="15" key="1">
    <citation type="submission" date="2020-12" db="EMBL/GenBank/DDBJ databases">
        <title>Methylobrevis albus sp. nov., isolated from fresh water lack sediment.</title>
        <authorList>
            <person name="Zou Q."/>
        </authorList>
    </citation>
    <scope>NUCLEOTIDE SEQUENCE</scope>
    <source>
        <strain evidence="15">L22</strain>
    </source>
</reference>
<dbReference type="PANTHER" id="PTHR30069">
    <property type="entry name" value="TONB-DEPENDENT OUTER MEMBRANE RECEPTOR"/>
    <property type="match status" value="1"/>
</dbReference>
<evidence type="ECO:0000256" key="5">
    <source>
        <dbReference type="ARBA" id="ARBA00022729"/>
    </source>
</evidence>
<dbReference type="GO" id="GO:0015889">
    <property type="term" value="P:cobalamin transport"/>
    <property type="evidence" value="ECO:0007669"/>
    <property type="project" value="TreeGrafter"/>
</dbReference>
<dbReference type="AlphaFoldDB" id="A0A931I437"/>
<protein>
    <submittedName>
        <fullName evidence="15">TonB-dependent receptor</fullName>
    </submittedName>
</protein>
<dbReference type="PROSITE" id="PS52016">
    <property type="entry name" value="TONB_DEPENDENT_REC_3"/>
    <property type="match status" value="1"/>
</dbReference>
<evidence type="ECO:0000256" key="6">
    <source>
        <dbReference type="ARBA" id="ARBA00023065"/>
    </source>
</evidence>
<comment type="subcellular location">
    <subcellularLocation>
        <location evidence="1 10">Cell outer membrane</location>
        <topology evidence="1 10">Multi-pass membrane protein</topology>
    </subcellularLocation>
</comment>
<dbReference type="PANTHER" id="PTHR30069:SF53">
    <property type="entry name" value="COLICIN I RECEPTOR-RELATED"/>
    <property type="match status" value="1"/>
</dbReference>
<dbReference type="RefSeq" id="WP_197312951.1">
    <property type="nucleotide sequence ID" value="NZ_JADZLT010000056.1"/>
</dbReference>
<feature type="chain" id="PRO_5037922050" evidence="12">
    <location>
        <begin position="31"/>
        <end position="646"/>
    </location>
</feature>
<dbReference type="Gene3D" id="2.40.170.20">
    <property type="entry name" value="TonB-dependent receptor, beta-barrel domain"/>
    <property type="match status" value="1"/>
</dbReference>
<dbReference type="SUPFAM" id="SSF56935">
    <property type="entry name" value="Porins"/>
    <property type="match status" value="1"/>
</dbReference>
<dbReference type="Pfam" id="PF07715">
    <property type="entry name" value="Plug"/>
    <property type="match status" value="1"/>
</dbReference>
<dbReference type="CDD" id="cd01347">
    <property type="entry name" value="ligand_gated_channel"/>
    <property type="match status" value="1"/>
</dbReference>
<keyword evidence="16" id="KW-1185">Reference proteome</keyword>
<keyword evidence="2 10" id="KW-0813">Transport</keyword>
<evidence type="ECO:0000256" key="4">
    <source>
        <dbReference type="ARBA" id="ARBA00022692"/>
    </source>
</evidence>
<evidence type="ECO:0000256" key="2">
    <source>
        <dbReference type="ARBA" id="ARBA00022448"/>
    </source>
</evidence>
<organism evidence="15 16">
    <name type="scientific">Methylobrevis albus</name>
    <dbReference type="NCBI Taxonomy" id="2793297"/>
    <lineage>
        <taxon>Bacteria</taxon>
        <taxon>Pseudomonadati</taxon>
        <taxon>Pseudomonadota</taxon>
        <taxon>Alphaproteobacteria</taxon>
        <taxon>Hyphomicrobiales</taxon>
        <taxon>Pleomorphomonadaceae</taxon>
        <taxon>Methylobrevis</taxon>
    </lineage>
</organism>
<accession>A0A931I437</accession>
<evidence type="ECO:0000256" key="7">
    <source>
        <dbReference type="ARBA" id="ARBA00023077"/>
    </source>
</evidence>
<evidence type="ECO:0000259" key="14">
    <source>
        <dbReference type="Pfam" id="PF07715"/>
    </source>
</evidence>
<dbReference type="InterPro" id="IPR012910">
    <property type="entry name" value="Plug_dom"/>
</dbReference>
<sequence>MPFVYPRPARALLSSVVLSAALSISPPAAAEEPGVAADEEVLELEPIVVTASRVPIAAREVGSAVTVIDRAELESRQIRVVSDALRSVPGVAVGRTGSAGGVTQLRLRGSEANQTLVLIDGIEVNDPASGSEFDFSRLLAADIERIEVLRGPQSALYGSDAIGGVVNIVTRKGEGPLRVTAAAEGGSRGTAAGNLSAGAGGESYDWFASVAGLTTDGFSSAAEWRGNPEADGYRNGTAFAKFGWSPLENLRLDLVGRLTDFNAESDGFVGGAGAVDADEASDGRQLFGRAQATLDLAEGRWRQVFGVSRSRQDYDYLSGDVVGSSYVGDKTKLDWQNTLTAETAAILPATHRLTLALEHEEDAARIASSWSSFDRSIGQTGLVGEYGLGLVDDLFLSASLRHDINDLFGDVTTWRATAAYTVEATGTKLRASYGTGVKNPTLFELYGYTDTYRGNPDLRPERATGFDIGFDQPLFDDRLLVEATVFDQRITDLIQGTGATSVNLAGTSPIQGIELGLTLAPIDDLTIRAAYTFLDGEDAAGAELIRRPAHTASLDVGYQFKDGRGSLNLGVVYNGAAKDWAYDAVYNRTEVELDPYWLVNLAGSWKLNDNAEIYARIDNLFDERYEEVFTYGGSGRTAIAGLKVSF</sequence>
<gene>
    <name evidence="15" type="ORF">I5731_18815</name>
</gene>
<dbReference type="Proteomes" id="UP000631694">
    <property type="component" value="Unassembled WGS sequence"/>
</dbReference>